<gene>
    <name evidence="1" type="ORF">GOQ30_03325</name>
</gene>
<protein>
    <submittedName>
        <fullName evidence="1">Uncharacterized protein</fullName>
    </submittedName>
</protein>
<proteinExistence type="predicted"/>
<evidence type="ECO:0000313" key="1">
    <source>
        <dbReference type="EMBL" id="MVO08196.1"/>
    </source>
</evidence>
<organism evidence="1 2">
    <name type="scientific">Flavobacterium profundi</name>
    <dbReference type="NCBI Taxonomy" id="1774945"/>
    <lineage>
        <taxon>Bacteria</taxon>
        <taxon>Pseudomonadati</taxon>
        <taxon>Bacteroidota</taxon>
        <taxon>Flavobacteriia</taxon>
        <taxon>Flavobacteriales</taxon>
        <taxon>Flavobacteriaceae</taxon>
        <taxon>Flavobacterium</taxon>
    </lineage>
</organism>
<name>A0A6I4IRN9_9FLAO</name>
<comment type="caution">
    <text evidence="1">The sequence shown here is derived from an EMBL/GenBank/DDBJ whole genome shotgun (WGS) entry which is preliminary data.</text>
</comment>
<dbReference type="Proteomes" id="UP000431264">
    <property type="component" value="Unassembled WGS sequence"/>
</dbReference>
<evidence type="ECO:0000313" key="2">
    <source>
        <dbReference type="Proteomes" id="UP000431264"/>
    </source>
</evidence>
<dbReference type="RefSeq" id="WP_157504161.1">
    <property type="nucleotide sequence ID" value="NZ_VDCZ01000002.1"/>
</dbReference>
<sequence>MRVANLNYNRTVTMSISSIVRVVFAVSTSSFDFGATTSMQVHPYKP</sequence>
<dbReference type="AlphaFoldDB" id="A0A6I4IRN9"/>
<reference evidence="2" key="1">
    <citation type="submission" date="2019-05" db="EMBL/GenBank/DDBJ databases">
        <title>Flavobacterium profundi sp. nov., isolated from a deep-sea seamount.</title>
        <authorList>
            <person name="Zhang D.-C."/>
        </authorList>
    </citation>
    <scope>NUCLEOTIDE SEQUENCE [LARGE SCALE GENOMIC DNA]</scope>
    <source>
        <strain evidence="2">TP390</strain>
    </source>
</reference>
<accession>A0A6I4IRN9</accession>
<keyword evidence="2" id="KW-1185">Reference proteome</keyword>
<dbReference type="EMBL" id="WQLW01000002">
    <property type="protein sequence ID" value="MVO08196.1"/>
    <property type="molecule type" value="Genomic_DNA"/>
</dbReference>